<dbReference type="AlphaFoldDB" id="A0A9X2MTU3"/>
<feature type="domain" description="Pyridoxamine 5'-phosphate oxidase N-terminal" evidence="1">
    <location>
        <begin position="35"/>
        <end position="124"/>
    </location>
</feature>
<keyword evidence="3" id="KW-1185">Reference proteome</keyword>
<sequence length="293" mass="32998">MTSVYHSGELAVQRLARAEAAAEQNGRSIRDAIPKGVAAFLTTLSFVIVSSADADGNVWCSMITGNPGFLHALDERTIDILYASALSDPLYENLRTDRNIGLLAIDLEKRVRVRINGTAALIDGGLRIRAAEVYGNCPKYIQKRRLRHRPDHRSSEQTVYRSDKLSSEQMEWIRRSDTFFIGSRSKEGKTDASHRGGAPGFVRFSDDRTLVFPDYYGNSMFNTLGNIYSQPNAGLLFIDFDSGHTLQLTGHCEIVWNEEQIKPFPHAERLVRFDITEVQHTAADSKLYWELLE</sequence>
<evidence type="ECO:0000313" key="2">
    <source>
        <dbReference type="EMBL" id="MCR2805636.1"/>
    </source>
</evidence>
<dbReference type="RefSeq" id="WP_257448320.1">
    <property type="nucleotide sequence ID" value="NZ_JANIPJ010000012.1"/>
</dbReference>
<feature type="domain" description="Pyridoxamine 5'-phosphate oxidase N-terminal" evidence="1">
    <location>
        <begin position="168"/>
        <end position="267"/>
    </location>
</feature>
<dbReference type="PANTHER" id="PTHR42815:SF2">
    <property type="entry name" value="FAD-BINDING, PUTATIVE (AFU_ORTHOLOGUE AFUA_6G07600)-RELATED"/>
    <property type="match status" value="1"/>
</dbReference>
<evidence type="ECO:0000259" key="1">
    <source>
        <dbReference type="Pfam" id="PF01243"/>
    </source>
</evidence>
<reference evidence="2" key="1">
    <citation type="submission" date="2022-08" db="EMBL/GenBank/DDBJ databases">
        <title>The genomic sequence of strain Paenibacillus sp. SCIV0701.</title>
        <authorList>
            <person name="Zhao H."/>
        </authorList>
    </citation>
    <scope>NUCLEOTIDE SEQUENCE</scope>
    <source>
        <strain evidence="2">SCIV0701</strain>
    </source>
</reference>
<gene>
    <name evidence="2" type="ORF">NQZ67_17265</name>
</gene>
<dbReference type="SUPFAM" id="SSF50475">
    <property type="entry name" value="FMN-binding split barrel"/>
    <property type="match status" value="2"/>
</dbReference>
<dbReference type="EMBL" id="JANIPJ010000012">
    <property type="protein sequence ID" value="MCR2805636.1"/>
    <property type="molecule type" value="Genomic_DNA"/>
</dbReference>
<dbReference type="InterPro" id="IPR011576">
    <property type="entry name" value="Pyridox_Oxase_N"/>
</dbReference>
<evidence type="ECO:0000313" key="3">
    <source>
        <dbReference type="Proteomes" id="UP001141950"/>
    </source>
</evidence>
<dbReference type="Gene3D" id="2.30.110.10">
    <property type="entry name" value="Electron Transport, Fmn-binding Protein, Chain A"/>
    <property type="match status" value="2"/>
</dbReference>
<comment type="caution">
    <text evidence="2">The sequence shown here is derived from an EMBL/GenBank/DDBJ whole genome shotgun (WGS) entry which is preliminary data.</text>
</comment>
<accession>A0A9X2MTU3</accession>
<organism evidence="2 3">
    <name type="scientific">Paenibacillus soyae</name>
    <dbReference type="NCBI Taxonomy" id="2969249"/>
    <lineage>
        <taxon>Bacteria</taxon>
        <taxon>Bacillati</taxon>
        <taxon>Bacillota</taxon>
        <taxon>Bacilli</taxon>
        <taxon>Bacillales</taxon>
        <taxon>Paenibacillaceae</taxon>
        <taxon>Paenibacillus</taxon>
    </lineage>
</organism>
<dbReference type="Pfam" id="PF01243">
    <property type="entry name" value="PNPOx_N"/>
    <property type="match status" value="2"/>
</dbReference>
<dbReference type="InterPro" id="IPR012349">
    <property type="entry name" value="Split_barrel_FMN-bd"/>
</dbReference>
<dbReference type="PANTHER" id="PTHR42815">
    <property type="entry name" value="FAD-BINDING, PUTATIVE (AFU_ORTHOLOGUE AFUA_6G07600)-RELATED"/>
    <property type="match status" value="1"/>
</dbReference>
<name>A0A9X2MTU3_9BACL</name>
<dbReference type="Proteomes" id="UP001141950">
    <property type="component" value="Unassembled WGS sequence"/>
</dbReference>
<protein>
    <submittedName>
        <fullName evidence="2">Pyridoxamine 5'-phosphate oxidase family protein</fullName>
    </submittedName>
</protein>
<proteinExistence type="predicted"/>